<feature type="binding site" evidence="9">
    <location>
        <position position="245"/>
    </location>
    <ligand>
        <name>[4Fe-4S] cluster</name>
        <dbReference type="ChEBI" id="CHEBI:49883"/>
        <label>2</label>
    </ligand>
</feature>
<keyword evidence="1 9" id="KW-0004">4Fe-4S</keyword>
<feature type="binding site" evidence="9">
    <location>
        <position position="195"/>
    </location>
    <ligand>
        <name>[4Fe-4S] cluster</name>
        <dbReference type="ChEBI" id="CHEBI:49883"/>
        <label>1</label>
    </ligand>
</feature>
<dbReference type="SUPFAM" id="SSF54862">
    <property type="entry name" value="4Fe-4S ferredoxins"/>
    <property type="match status" value="1"/>
</dbReference>
<feature type="binding site" evidence="9">
    <location>
        <position position="138"/>
    </location>
    <ligand>
        <name>cob(II)alamin</name>
        <dbReference type="ChEBI" id="CHEBI:16304"/>
    </ligand>
</feature>
<evidence type="ECO:0000256" key="4">
    <source>
        <dbReference type="ARBA" id="ARBA00022723"/>
    </source>
</evidence>
<comment type="subunit">
    <text evidence="9">Monomer.</text>
</comment>
<evidence type="ECO:0000256" key="2">
    <source>
        <dbReference type="ARBA" id="ARBA00022490"/>
    </source>
</evidence>
<evidence type="ECO:0000256" key="1">
    <source>
        <dbReference type="ARBA" id="ARBA00022485"/>
    </source>
</evidence>
<dbReference type="Proteomes" id="UP001595897">
    <property type="component" value="Unassembled WGS sequence"/>
</dbReference>
<keyword evidence="12" id="KW-1185">Reference proteome</keyword>
<comment type="subcellular location">
    <subcellularLocation>
        <location evidence="9">Cytoplasm</location>
    </subcellularLocation>
</comment>
<organism evidence="11 12">
    <name type="scientific">Glaciecola siphonariae</name>
    <dbReference type="NCBI Taxonomy" id="521012"/>
    <lineage>
        <taxon>Bacteria</taxon>
        <taxon>Pseudomonadati</taxon>
        <taxon>Pseudomonadota</taxon>
        <taxon>Gammaproteobacteria</taxon>
        <taxon>Alteromonadales</taxon>
        <taxon>Alteromonadaceae</taxon>
        <taxon>Glaciecola</taxon>
    </lineage>
</organism>
<feature type="binding site" evidence="9">
    <location>
        <position position="61"/>
    </location>
    <ligand>
        <name>cob(II)alamin</name>
        <dbReference type="ChEBI" id="CHEBI:16304"/>
    </ligand>
</feature>
<feature type="binding site" evidence="9">
    <location>
        <position position="248"/>
    </location>
    <ligand>
        <name>[4Fe-4S] cluster</name>
        <dbReference type="ChEBI" id="CHEBI:49883"/>
        <label>2</label>
    </ligand>
</feature>
<feature type="binding site" evidence="9">
    <location>
        <begin position="245"/>
        <end position="246"/>
    </location>
    <ligand>
        <name>cob(II)alamin</name>
        <dbReference type="ChEBI" id="CHEBI:16304"/>
    </ligand>
</feature>
<dbReference type="InterPro" id="IPR004453">
    <property type="entry name" value="QueG"/>
</dbReference>
<evidence type="ECO:0000256" key="8">
    <source>
        <dbReference type="ARBA" id="ARBA00023014"/>
    </source>
</evidence>
<feature type="binding site" evidence="9">
    <location>
        <position position="192"/>
    </location>
    <ligand>
        <name>[4Fe-4S] cluster</name>
        <dbReference type="ChEBI" id="CHEBI:49883"/>
        <label>1</label>
    </ligand>
</feature>
<name>A0ABV9LZ06_9ALTE</name>
<comment type="cofactor">
    <cofactor evidence="9">
        <name>[4Fe-4S] cluster</name>
        <dbReference type="ChEBI" id="CHEBI:49883"/>
    </cofactor>
    <text evidence="9">Binds 2 [4Fe-4S] clusters per monomer.</text>
</comment>
<feature type="binding site" evidence="9">
    <location>
        <position position="220"/>
    </location>
    <ligand>
        <name>cob(II)alamin</name>
        <dbReference type="ChEBI" id="CHEBI:16304"/>
    </ligand>
</feature>
<dbReference type="EMBL" id="JBHSGU010000009">
    <property type="protein sequence ID" value="MFC4701419.1"/>
    <property type="molecule type" value="Genomic_DNA"/>
</dbReference>
<feature type="binding site" evidence="9">
    <location>
        <position position="156"/>
    </location>
    <ligand>
        <name>cob(II)alamin</name>
        <dbReference type="ChEBI" id="CHEBI:16304"/>
    </ligand>
</feature>
<dbReference type="InterPro" id="IPR017900">
    <property type="entry name" value="4Fe4S_Fe_S_CS"/>
</dbReference>
<feature type="binding site" evidence="9">
    <location>
        <position position="202"/>
    </location>
    <ligand>
        <name>[4Fe-4S] cluster</name>
        <dbReference type="ChEBI" id="CHEBI:49883"/>
        <label>2</label>
    </ligand>
</feature>
<keyword evidence="2 9" id="KW-0963">Cytoplasm</keyword>
<dbReference type="InterPro" id="IPR013542">
    <property type="entry name" value="QueG_DUF1730"/>
</dbReference>
<dbReference type="PROSITE" id="PS51379">
    <property type="entry name" value="4FE4S_FER_2"/>
    <property type="match status" value="1"/>
</dbReference>
<dbReference type="Gene3D" id="3.30.70.20">
    <property type="match status" value="1"/>
</dbReference>
<comment type="pathway">
    <text evidence="9">tRNA modification; tRNA-queuosine biosynthesis.</text>
</comment>
<dbReference type="GO" id="GO:0052693">
    <property type="term" value="F:epoxyqueuosine reductase activity"/>
    <property type="evidence" value="ECO:0007669"/>
    <property type="project" value="UniProtKB-EC"/>
</dbReference>
<evidence type="ECO:0000313" key="11">
    <source>
        <dbReference type="EMBL" id="MFC4701419.1"/>
    </source>
</evidence>
<evidence type="ECO:0000256" key="5">
    <source>
        <dbReference type="ARBA" id="ARBA00022785"/>
    </source>
</evidence>
<comment type="caution">
    <text evidence="11">The sequence shown here is derived from an EMBL/GenBank/DDBJ whole genome shotgun (WGS) entry which is preliminary data.</text>
</comment>
<keyword evidence="4 9" id="KW-0479">Metal-binding</keyword>
<dbReference type="NCBIfam" id="TIGR00276">
    <property type="entry name" value="tRNA epoxyqueuosine(34) reductase QueG"/>
    <property type="match status" value="1"/>
</dbReference>
<proteinExistence type="inferred from homology"/>
<comment type="cofactor">
    <cofactor evidence="9">
        <name>cob(II)alamin</name>
        <dbReference type="ChEBI" id="CHEBI:16304"/>
    </cofactor>
</comment>
<evidence type="ECO:0000256" key="7">
    <source>
        <dbReference type="ARBA" id="ARBA00023004"/>
    </source>
</evidence>
<feature type="active site" description="Proton donor" evidence="9">
    <location>
        <position position="138"/>
    </location>
</feature>
<evidence type="ECO:0000313" key="12">
    <source>
        <dbReference type="Proteomes" id="UP001595897"/>
    </source>
</evidence>
<sequence>MQSTDYQQLANHIKAWGKSLGFQQVGIADVDLSKHHSALLDWISKGYHGQMSFFERNIEKRMDPQALVPGTLRIISVRMDYLPEDAKFANTLEQSDKAYISRYALGRDYHKIIRKRLKQLAEKIQQHCAELAYRPFVDSAPVLEHAIAEKAGIGWTGKHSLTLNEHAGSWFFLGELFVNIPLPVDNPAKENCGTCQACISICPTKAIVAPYKVDARRCISYLTIEHEGVIPTEFRQAMGNRIYGCDDCQLVCPFNREASISDEKDFARREVFEDVSLLSLFSWTESDFLKHTEGSAIRRIGYAKWQRNLSIALGNASYSPDILVALNDALAVNDDPCLTEHFSWAIDQQLAKQVQWQKHRKDEHAIELNELGITRQQARLVRLVKKGLPRDA</sequence>
<feature type="binding site" evidence="9">
    <location>
        <position position="252"/>
    </location>
    <ligand>
        <name>[4Fe-4S] cluster</name>
        <dbReference type="ChEBI" id="CHEBI:49883"/>
        <label>1</label>
    </ligand>
</feature>
<keyword evidence="6 9" id="KW-0560">Oxidoreductase</keyword>
<reference evidence="12" key="1">
    <citation type="journal article" date="2019" name="Int. J. Syst. Evol. Microbiol.">
        <title>The Global Catalogue of Microorganisms (GCM) 10K type strain sequencing project: providing services to taxonomists for standard genome sequencing and annotation.</title>
        <authorList>
            <consortium name="The Broad Institute Genomics Platform"/>
            <consortium name="The Broad Institute Genome Sequencing Center for Infectious Disease"/>
            <person name="Wu L."/>
            <person name="Ma J."/>
        </authorList>
    </citation>
    <scope>NUCLEOTIDE SEQUENCE [LARGE SCALE GENOMIC DNA]</scope>
    <source>
        <strain evidence="12">KACC 12507</strain>
    </source>
</reference>
<dbReference type="Pfam" id="PF13484">
    <property type="entry name" value="Fer4_16"/>
    <property type="match status" value="1"/>
</dbReference>
<dbReference type="HAMAP" id="MF_00916">
    <property type="entry name" value="QueG"/>
    <property type="match status" value="1"/>
</dbReference>
<dbReference type="Pfam" id="PF08331">
    <property type="entry name" value="QueG_DUF1730"/>
    <property type="match status" value="1"/>
</dbReference>
<evidence type="ECO:0000256" key="6">
    <source>
        <dbReference type="ARBA" id="ARBA00023002"/>
    </source>
</evidence>
<dbReference type="EC" id="1.17.99.6" evidence="9"/>
<keyword evidence="5 9" id="KW-0671">Queuosine biosynthesis</keyword>
<comment type="function">
    <text evidence="9">Catalyzes the conversion of epoxyqueuosine (oQ) to queuosine (Q), which is a hypermodified base found in the wobble positions of tRNA(Asp), tRNA(Asn), tRNA(His) and tRNA(Tyr).</text>
</comment>
<dbReference type="RefSeq" id="WP_382409876.1">
    <property type="nucleotide sequence ID" value="NZ_JBHSGU010000009.1"/>
</dbReference>
<feature type="binding site" evidence="9">
    <location>
        <position position="198"/>
    </location>
    <ligand>
        <name>[4Fe-4S] cluster</name>
        <dbReference type="ChEBI" id="CHEBI:49883"/>
        <label>1</label>
    </ligand>
</feature>
<comment type="similarity">
    <text evidence="9">Belongs to the QueG family.</text>
</comment>
<evidence type="ECO:0000259" key="10">
    <source>
        <dbReference type="PROSITE" id="PS51379"/>
    </source>
</evidence>
<evidence type="ECO:0000256" key="3">
    <source>
        <dbReference type="ARBA" id="ARBA00022694"/>
    </source>
</evidence>
<feature type="binding site" evidence="9">
    <location>
        <position position="173"/>
    </location>
    <ligand>
        <name>cob(II)alamin</name>
        <dbReference type="ChEBI" id="CHEBI:16304"/>
    </ligand>
</feature>
<dbReference type="PANTHER" id="PTHR30002:SF4">
    <property type="entry name" value="EPOXYQUEUOSINE REDUCTASE"/>
    <property type="match status" value="1"/>
</dbReference>
<dbReference type="InterPro" id="IPR017896">
    <property type="entry name" value="4Fe4S_Fe-S-bd"/>
</dbReference>
<feature type="domain" description="4Fe-4S ferredoxin-type" evidence="10">
    <location>
        <begin position="181"/>
        <end position="212"/>
    </location>
</feature>
<comment type="catalytic activity">
    <reaction evidence="9">
        <text>epoxyqueuosine(34) in tRNA + AH2 = queuosine(34) in tRNA + A + H2O</text>
        <dbReference type="Rhea" id="RHEA:32159"/>
        <dbReference type="Rhea" id="RHEA-COMP:18571"/>
        <dbReference type="Rhea" id="RHEA-COMP:18582"/>
        <dbReference type="ChEBI" id="CHEBI:13193"/>
        <dbReference type="ChEBI" id="CHEBI:15377"/>
        <dbReference type="ChEBI" id="CHEBI:17499"/>
        <dbReference type="ChEBI" id="CHEBI:194431"/>
        <dbReference type="ChEBI" id="CHEBI:194443"/>
        <dbReference type="EC" id="1.17.99.6"/>
    </reaction>
</comment>
<dbReference type="PANTHER" id="PTHR30002">
    <property type="entry name" value="EPOXYQUEUOSINE REDUCTASE"/>
    <property type="match status" value="1"/>
</dbReference>
<keyword evidence="7 9" id="KW-0408">Iron</keyword>
<keyword evidence="9" id="KW-0846">Cobalamin</keyword>
<keyword evidence="8 9" id="KW-0411">Iron-sulfur</keyword>
<protein>
    <recommendedName>
        <fullName evidence="9">Epoxyqueuosine reductase</fullName>
        <ecNumber evidence="9">1.17.99.6</ecNumber>
    </recommendedName>
    <alternativeName>
        <fullName evidence="9">Queuosine biosynthesis protein QueG</fullName>
    </alternativeName>
</protein>
<comment type="caution">
    <text evidence="9">Lacks conserved residue(s) required for the propagation of feature annotation.</text>
</comment>
<feature type="binding site" evidence="9">
    <location>
        <position position="218"/>
    </location>
    <ligand>
        <name>[4Fe-4S] cluster</name>
        <dbReference type="ChEBI" id="CHEBI:49883"/>
        <label>2</label>
    </ligand>
</feature>
<keyword evidence="3 9" id="KW-0819">tRNA processing</keyword>
<dbReference type="PROSITE" id="PS00198">
    <property type="entry name" value="4FE4S_FER_1"/>
    <property type="match status" value="1"/>
</dbReference>
<evidence type="ECO:0000256" key="9">
    <source>
        <dbReference type="HAMAP-Rule" id="MF_00916"/>
    </source>
</evidence>
<accession>A0ABV9LZ06</accession>
<keyword evidence="9" id="KW-0170">Cobalt</keyword>
<gene>
    <name evidence="9 11" type="primary">queG</name>
    <name evidence="11" type="ORF">ACFO4O_14730</name>
</gene>